<organism evidence="7 8">
    <name type="scientific">Novosphingobium cyanobacteriorum</name>
    <dbReference type="NCBI Taxonomy" id="3024215"/>
    <lineage>
        <taxon>Bacteria</taxon>
        <taxon>Pseudomonadati</taxon>
        <taxon>Pseudomonadota</taxon>
        <taxon>Alphaproteobacteria</taxon>
        <taxon>Sphingomonadales</taxon>
        <taxon>Sphingomonadaceae</taxon>
        <taxon>Novosphingobium</taxon>
    </lineage>
</organism>
<evidence type="ECO:0000256" key="2">
    <source>
        <dbReference type="ARBA" id="ARBA00022475"/>
    </source>
</evidence>
<dbReference type="InterPro" id="IPR002797">
    <property type="entry name" value="Polysacc_synth"/>
</dbReference>
<dbReference type="Pfam" id="PF01943">
    <property type="entry name" value="Polysacc_synt"/>
    <property type="match status" value="1"/>
</dbReference>
<dbReference type="Proteomes" id="UP001222770">
    <property type="component" value="Unassembled WGS sequence"/>
</dbReference>
<evidence type="ECO:0000256" key="3">
    <source>
        <dbReference type="ARBA" id="ARBA00022692"/>
    </source>
</evidence>
<gene>
    <name evidence="7" type="ORF">POM99_07155</name>
</gene>
<name>A0ABT6CKV7_9SPHN</name>
<feature type="transmembrane region" description="Helical" evidence="6">
    <location>
        <begin position="389"/>
        <end position="410"/>
    </location>
</feature>
<feature type="transmembrane region" description="Helical" evidence="6">
    <location>
        <begin position="449"/>
        <end position="470"/>
    </location>
</feature>
<keyword evidence="5 6" id="KW-0472">Membrane</keyword>
<sequence length="486" mass="51474">MQSQAVVAKGALSNGASFVIRFGARAAFLWVAARLYGAAPYGVFSMGSTMAELLAPLAGLGLKRMIFPWLEQEAETRSAPHVLLDALLLTTLSSIAVAALVIAGVMALPQGAISTELRYALMLLAPAVLGQAVADVAFAATRWTHRMRYEVLGRGLVEPYALTGIVVAAWFLGDTGEGLLIGYLAGSLIVALFALWSARHCLGPWRALYWRPSRLASRLKTLISPAGTDTLVALSQRIDLALVGFLLGDAAAGVYNVLRQLRTPILQVRQAFDGILTPLTARTMYADGDARAGEAMAAATRVILSIQLGVVLLMTAAGAPLLALFGPQYPAAWSALVVMVLAEAVNGAFGVSELILYYRRPALALQVNLLLIAIPAVLIPLAAPYFGLLGAAGAMLVAALAATAMRRLWLKRLGVHRPFTHALPPMLAALAGILAWLALDAALHGAKPVVLAFAPPLCALAIYAGLIWLWRRLDPQALAMAQFRVN</sequence>
<keyword evidence="2" id="KW-1003">Cell membrane</keyword>
<evidence type="ECO:0000256" key="6">
    <source>
        <dbReference type="SAM" id="Phobius"/>
    </source>
</evidence>
<reference evidence="7 8" key="1">
    <citation type="submission" date="2023-03" db="EMBL/GenBank/DDBJ databases">
        <title>Novosphingobium cyanobacteriorum sp. nov., isolated from a eutrophic reservoir during the Microcystis bloom period.</title>
        <authorList>
            <person name="Kang M."/>
            <person name="Le V."/>
            <person name="Ko S.-R."/>
            <person name="Lee S.-A."/>
            <person name="Ahn C.-Y."/>
        </authorList>
    </citation>
    <scope>NUCLEOTIDE SEQUENCE [LARGE SCALE GENOMIC DNA]</scope>
    <source>
        <strain evidence="7 8">HBC54</strain>
    </source>
</reference>
<keyword evidence="4 6" id="KW-1133">Transmembrane helix</keyword>
<evidence type="ECO:0000256" key="1">
    <source>
        <dbReference type="ARBA" id="ARBA00004651"/>
    </source>
</evidence>
<evidence type="ECO:0000313" key="8">
    <source>
        <dbReference type="Proteomes" id="UP001222770"/>
    </source>
</evidence>
<feature type="transmembrane region" description="Helical" evidence="6">
    <location>
        <begin position="151"/>
        <end position="172"/>
    </location>
</feature>
<proteinExistence type="predicted"/>
<feature type="transmembrane region" description="Helical" evidence="6">
    <location>
        <begin position="363"/>
        <end position="383"/>
    </location>
</feature>
<dbReference type="InterPro" id="IPR050833">
    <property type="entry name" value="Poly_Biosynth_Transport"/>
</dbReference>
<comment type="caution">
    <text evidence="7">The sequence shown here is derived from an EMBL/GenBank/DDBJ whole genome shotgun (WGS) entry which is preliminary data.</text>
</comment>
<feature type="transmembrane region" description="Helical" evidence="6">
    <location>
        <begin position="119"/>
        <end position="139"/>
    </location>
</feature>
<feature type="transmembrane region" description="Helical" evidence="6">
    <location>
        <begin position="82"/>
        <end position="107"/>
    </location>
</feature>
<keyword evidence="8" id="KW-1185">Reference proteome</keyword>
<evidence type="ECO:0000313" key="7">
    <source>
        <dbReference type="EMBL" id="MDF8332972.1"/>
    </source>
</evidence>
<feature type="transmembrane region" description="Helical" evidence="6">
    <location>
        <begin position="302"/>
        <end position="325"/>
    </location>
</feature>
<dbReference type="PANTHER" id="PTHR30250">
    <property type="entry name" value="PST FAMILY PREDICTED COLANIC ACID TRANSPORTER"/>
    <property type="match status" value="1"/>
</dbReference>
<evidence type="ECO:0000256" key="4">
    <source>
        <dbReference type="ARBA" id="ARBA00022989"/>
    </source>
</evidence>
<keyword evidence="3 6" id="KW-0812">Transmembrane</keyword>
<accession>A0ABT6CKV7</accession>
<dbReference type="RefSeq" id="WP_277276188.1">
    <property type="nucleotide sequence ID" value="NZ_JAROCY010000005.1"/>
</dbReference>
<comment type="subcellular location">
    <subcellularLocation>
        <location evidence="1">Cell membrane</location>
        <topology evidence="1">Multi-pass membrane protein</topology>
    </subcellularLocation>
</comment>
<feature type="transmembrane region" description="Helical" evidence="6">
    <location>
        <begin position="422"/>
        <end position="443"/>
    </location>
</feature>
<dbReference type="EMBL" id="JAROCY010000005">
    <property type="protein sequence ID" value="MDF8332972.1"/>
    <property type="molecule type" value="Genomic_DNA"/>
</dbReference>
<feature type="transmembrane region" description="Helical" evidence="6">
    <location>
        <begin position="178"/>
        <end position="196"/>
    </location>
</feature>
<protein>
    <submittedName>
        <fullName evidence="7">Oligosaccharide flippase family protein</fullName>
    </submittedName>
</protein>
<feature type="transmembrane region" description="Helical" evidence="6">
    <location>
        <begin position="331"/>
        <end position="351"/>
    </location>
</feature>
<evidence type="ECO:0000256" key="5">
    <source>
        <dbReference type="ARBA" id="ARBA00023136"/>
    </source>
</evidence>
<dbReference type="PANTHER" id="PTHR30250:SF11">
    <property type="entry name" value="O-ANTIGEN TRANSPORTER-RELATED"/>
    <property type="match status" value="1"/>
</dbReference>